<evidence type="ECO:0000259" key="1">
    <source>
        <dbReference type="Pfam" id="PF12728"/>
    </source>
</evidence>
<dbReference type="SUPFAM" id="SSF46955">
    <property type="entry name" value="Putative DNA-binding domain"/>
    <property type="match status" value="1"/>
</dbReference>
<sequence length="99" mass="11709">MESKSTILLHNITPDEFKEALILSLKEVILELLLETKKEKPLEYLTRKQVAEIFKISMVTISDWNKKGILKPYRIGNLIRYKSNEIEEALTEIPFRRYN</sequence>
<comment type="caution">
    <text evidence="2">The sequence shown here is derived from an EMBL/GenBank/DDBJ whole genome shotgun (WGS) entry which is preliminary data.</text>
</comment>
<protein>
    <submittedName>
        <fullName evidence="2">DNA-binding protein</fullName>
    </submittedName>
</protein>
<feature type="domain" description="Helix-turn-helix" evidence="1">
    <location>
        <begin position="44"/>
        <end position="91"/>
    </location>
</feature>
<dbReference type="Proteomes" id="UP000298517">
    <property type="component" value="Unassembled WGS sequence"/>
</dbReference>
<gene>
    <name evidence="2" type="ORF">E2488_12105</name>
</gene>
<dbReference type="Pfam" id="PF12728">
    <property type="entry name" value="HTH_17"/>
    <property type="match status" value="1"/>
</dbReference>
<dbReference type="EMBL" id="SNQI01000004">
    <property type="protein sequence ID" value="TEW72930.1"/>
    <property type="molecule type" value="Genomic_DNA"/>
</dbReference>
<dbReference type="InterPro" id="IPR041657">
    <property type="entry name" value="HTH_17"/>
</dbReference>
<evidence type="ECO:0000313" key="2">
    <source>
        <dbReference type="EMBL" id="TEW72930.1"/>
    </source>
</evidence>
<reference evidence="2 3" key="1">
    <citation type="journal article" date="2011" name="J. Microbiol.">
        <title>Gramella jeungdoensis sp. nov., isolated from a solar saltern in Korea.</title>
        <authorList>
            <person name="Joung Y."/>
            <person name="Kim H."/>
            <person name="Jang T."/>
            <person name="Ahn T.S."/>
            <person name="Joh K."/>
        </authorList>
    </citation>
    <scope>NUCLEOTIDE SEQUENCE [LARGE SCALE GENOMIC DNA]</scope>
    <source>
        <strain evidence="2 3">KCTC 23123</strain>
    </source>
</reference>
<keyword evidence="3" id="KW-1185">Reference proteome</keyword>
<proteinExistence type="predicted"/>
<dbReference type="OrthoDB" id="1097811at2"/>
<accession>A0A4Y8ARR1</accession>
<name>A0A4Y8ARR1_9FLAO</name>
<dbReference type="GO" id="GO:0003677">
    <property type="term" value="F:DNA binding"/>
    <property type="evidence" value="ECO:0007669"/>
    <property type="project" value="UniProtKB-KW"/>
</dbReference>
<organism evidence="2 3">
    <name type="scientific">Gramella jeungdoensis</name>
    <dbReference type="NCBI Taxonomy" id="708091"/>
    <lineage>
        <taxon>Bacteria</taxon>
        <taxon>Pseudomonadati</taxon>
        <taxon>Bacteroidota</taxon>
        <taxon>Flavobacteriia</taxon>
        <taxon>Flavobacteriales</taxon>
        <taxon>Flavobacteriaceae</taxon>
        <taxon>Christiangramia</taxon>
    </lineage>
</organism>
<dbReference type="InterPro" id="IPR009061">
    <property type="entry name" value="DNA-bd_dom_put_sf"/>
</dbReference>
<keyword evidence="2" id="KW-0238">DNA-binding</keyword>
<dbReference type="RefSeq" id="WP_134248633.1">
    <property type="nucleotide sequence ID" value="NZ_SNQI01000004.1"/>
</dbReference>
<evidence type="ECO:0000313" key="3">
    <source>
        <dbReference type="Proteomes" id="UP000298517"/>
    </source>
</evidence>
<dbReference type="AlphaFoldDB" id="A0A4Y8ARR1"/>